<dbReference type="NCBIfam" id="TIGR02687">
    <property type="entry name" value="BREX-1 system phosphatase PglZ type A"/>
    <property type="match status" value="1"/>
</dbReference>
<gene>
    <name evidence="1" type="primary">pglZ</name>
    <name evidence="1" type="ORF">M3D15_01990</name>
</gene>
<dbReference type="InterPro" id="IPR017850">
    <property type="entry name" value="Alkaline_phosphatase_core_sf"/>
</dbReference>
<evidence type="ECO:0000313" key="1">
    <source>
        <dbReference type="EMBL" id="MCT2042115.1"/>
    </source>
</evidence>
<dbReference type="EMBL" id="JALXSQ010000004">
    <property type="protein sequence ID" value="MCT2042115.1"/>
    <property type="molecule type" value="Genomic_DNA"/>
</dbReference>
<organism evidence="1 2">
    <name type="scientific">Pseudoclavibacter albus</name>
    <dbReference type="NCBI Taxonomy" id="272241"/>
    <lineage>
        <taxon>Bacteria</taxon>
        <taxon>Bacillati</taxon>
        <taxon>Actinomycetota</taxon>
        <taxon>Actinomycetes</taxon>
        <taxon>Micrococcales</taxon>
        <taxon>Microbacteriaceae</taxon>
        <taxon>Pseudoclavibacter</taxon>
    </lineage>
</organism>
<dbReference type="SUPFAM" id="SSF53649">
    <property type="entry name" value="Alkaline phosphatase-like"/>
    <property type="match status" value="1"/>
</dbReference>
<protein>
    <submittedName>
        <fullName evidence="1">BREX-1 system phosphatase PglZ type A</fullName>
    </submittedName>
</protein>
<dbReference type="Pfam" id="PF08665">
    <property type="entry name" value="PglZ"/>
    <property type="match status" value="1"/>
</dbReference>
<dbReference type="InterPro" id="IPR014060">
    <property type="entry name" value="PglZ"/>
</dbReference>
<evidence type="ECO:0000313" key="2">
    <source>
        <dbReference type="Proteomes" id="UP001525379"/>
    </source>
</evidence>
<sequence length="830" mass="94057">MSDLLAVQQALQQRFEAQRVVFWHDPAREYEAELETLDLADVNTIKVDGNEFGVKSAILADHTTKHLVYRTGEVPHGTGNWLLDLELAYGVFTADRASMIQQELKLNDRALLPVIQEHKKFFASNVRKQALVKLLSESDDAIIFRAKMCQVLTKAEGHKLTDIVREILKENAEHKDAKYAELVTHGLDSFFWEGLANIYGYKSEAPSVEDFVLWMFSLAIEDFKAVSTDEYRNIRSDFDALRYDLRTQASMKKLAGKAASVLDVGSRLEDRSYHELLNVTIYEEIDQKTIRDLTDDIIAQAITVREVRESIRKRQGSPWYDKYDKFYAALLHASELFSALGKLPRSIASMAVGLESYTSDWYRIDQHYRKFVYAFRTAEVQDPLERLKQEVDRQYTNKYLYEFGALWQQTLEPMTTWTSNALTPQASFFESHVGPIVKDGRSKAVVIISDAMRYEIADELVSRIRSRDRFDASLSAMLGSLPSYTQLGMAALLPHNQLELSPEGLPVFADGVPTNGTKNRNKILESVKGCALSAADVQTMSALELRELYKQHQVFYVYHDRIDAAGDDAASERTVFEAAEETLRELVGLVTKWTSANATNILITADHGFQYQDVPLEEAYYLSERPNGAEITKKNRRFVLGRALEPSPALMTFTSAALGLSGDIDVQIPKSIHRIPLPGAGTRFVHGGASLQEIVVPVVAVNKKRKSDTRQVDVAIWPETDKITTGQLSVKLMQSEPVTDKIHARTVRVGLYAGNVLISGQPILTFDSTSDDQRDRYQIVQLFLTQEAEDFNHRLVELRLEDPIPNTTRWKPFARANYMIKRSFTTDFDF</sequence>
<accession>A0ABT2HUW4</accession>
<comment type="caution">
    <text evidence="1">The sequence shown here is derived from an EMBL/GenBank/DDBJ whole genome shotgun (WGS) entry which is preliminary data.</text>
</comment>
<dbReference type="RefSeq" id="WP_260103756.1">
    <property type="nucleotide sequence ID" value="NZ_JALXSQ010000004.1"/>
</dbReference>
<dbReference type="Proteomes" id="UP001525379">
    <property type="component" value="Unassembled WGS sequence"/>
</dbReference>
<reference evidence="1 2" key="1">
    <citation type="submission" date="2022-04" db="EMBL/GenBank/DDBJ databases">
        <title>Human microbiome associated bacterial genomes.</title>
        <authorList>
            <person name="Sandstrom S."/>
            <person name="Salamzade R."/>
            <person name="Kalan L.R."/>
        </authorList>
    </citation>
    <scope>NUCLEOTIDE SEQUENCE [LARGE SCALE GENOMIC DNA]</scope>
    <source>
        <strain evidence="2">p3-SID1799</strain>
    </source>
</reference>
<proteinExistence type="predicted"/>
<keyword evidence="2" id="KW-1185">Reference proteome</keyword>
<name>A0ABT2HUW4_9MICO</name>